<dbReference type="InterPro" id="IPR051073">
    <property type="entry name" value="ZNRF3_Arkadia_E3_ligases"/>
</dbReference>
<gene>
    <name evidence="5" type="ORF">HJG59_001742</name>
</gene>
<dbReference type="EMBL" id="JACASF010000006">
    <property type="protein sequence ID" value="KAF6470811.1"/>
    <property type="molecule type" value="Genomic_DNA"/>
</dbReference>
<sequence length="532" mass="57827">MKMEEAVGKVEELIESEVPPKTSKQETTKEEDGSVELESQVQKDGVVDSTVLSSMPCLLMELRRDSSESQLASTESDKPTTGRVYESDSSNHCMLSPSSSGHLADSDTLSSAEENEPSQAETAVEGDPSGVSGATIGRKSRRSRSESETSTMAAKKNRQSSDKQNGRVAKVKGHRSQKQKERIRLLRQKREAAARKKYNLLQDSSTSDSDLTCDSSTSSSDDDEEVSGSSKTITAEIPADFSRAGGSEGAPREIPELLDRGAVCDRNCIGSVLEEAMRCFSEMQRQTEEKFQVWMEKLTRLDTGEENKPLLEPRELKMQLIGQSVSHITPSGAYTQMPGSQELPQKPFDSYVTCRNVDDGPPVVAYYDMSDTSSDPEVVNVDTLLAAAVVQEHSNSVGGQDTGATWRTSGLLEELNAEAGHLDPGFLASDKTSAGSAPLNEEINIASSDSEVEIVGVQEHARCVHPRGGVIQSVSSWKHGSSTPYVSNRQTQSWTAVTPQQTWASPAEVVDLTLDEDSRRESCIPCHERVQA</sequence>
<evidence type="ECO:0000259" key="4">
    <source>
        <dbReference type="Pfam" id="PF15303"/>
    </source>
</evidence>
<evidence type="ECO:0000256" key="2">
    <source>
        <dbReference type="ARBA" id="ARBA00023242"/>
    </source>
</evidence>
<dbReference type="GO" id="GO:0005634">
    <property type="term" value="C:nucleus"/>
    <property type="evidence" value="ECO:0007669"/>
    <property type="project" value="UniProtKB-SubCell"/>
</dbReference>
<evidence type="ECO:0000313" key="6">
    <source>
        <dbReference type="Proteomes" id="UP000550707"/>
    </source>
</evidence>
<feature type="compositionally biased region" description="Polar residues" evidence="3">
    <location>
        <begin position="87"/>
        <end position="121"/>
    </location>
</feature>
<reference evidence="5 6" key="1">
    <citation type="journal article" date="2020" name="Nature">
        <title>Six reference-quality genomes reveal evolution of bat adaptations.</title>
        <authorList>
            <person name="Jebb D."/>
            <person name="Huang Z."/>
            <person name="Pippel M."/>
            <person name="Hughes G.M."/>
            <person name="Lavrichenko K."/>
            <person name="Devanna P."/>
            <person name="Winkler S."/>
            <person name="Jermiin L.S."/>
            <person name="Skirmuntt E.C."/>
            <person name="Katzourakis A."/>
            <person name="Burkitt-Gray L."/>
            <person name="Ray D.A."/>
            <person name="Sullivan K.A.M."/>
            <person name="Roscito J.G."/>
            <person name="Kirilenko B.M."/>
            <person name="Davalos L.M."/>
            <person name="Corthals A.P."/>
            <person name="Power M.L."/>
            <person name="Jones G."/>
            <person name="Ransome R.D."/>
            <person name="Dechmann D.K.N."/>
            <person name="Locatelli A.G."/>
            <person name="Puechmaille S.J."/>
            <person name="Fedrigo O."/>
            <person name="Jarvis E.D."/>
            <person name="Hiller M."/>
            <person name="Vernes S.C."/>
            <person name="Myers E.W."/>
            <person name="Teeling E.C."/>
        </authorList>
    </citation>
    <scope>NUCLEOTIDE SEQUENCE [LARGE SCALE GENOMIC DNA]</scope>
    <source>
        <strain evidence="5">MMolMol1</strain>
        <tissue evidence="5">Muscle</tissue>
    </source>
</reference>
<dbReference type="InterPro" id="IPR029306">
    <property type="entry name" value="RNF111_N"/>
</dbReference>
<feature type="compositionally biased region" description="Low complexity" evidence="3">
    <location>
        <begin position="203"/>
        <end position="219"/>
    </location>
</feature>
<dbReference type="InParanoid" id="A0A7J8HFL6"/>
<proteinExistence type="predicted"/>
<protein>
    <submittedName>
        <fullName evidence="5">ARKadia-like 1</fullName>
    </submittedName>
</protein>
<evidence type="ECO:0000313" key="5">
    <source>
        <dbReference type="EMBL" id="KAF6470811.1"/>
    </source>
</evidence>
<dbReference type="Pfam" id="PF15303">
    <property type="entry name" value="RNF111_N"/>
    <property type="match status" value="1"/>
</dbReference>
<keyword evidence="6" id="KW-1185">Reference proteome</keyword>
<feature type="compositionally biased region" description="Basic and acidic residues" evidence="3">
    <location>
        <begin position="1"/>
        <end position="12"/>
    </location>
</feature>
<comment type="caution">
    <text evidence="5">The sequence shown here is derived from an EMBL/GenBank/DDBJ whole genome shotgun (WGS) entry which is preliminary data.</text>
</comment>
<evidence type="ECO:0000256" key="1">
    <source>
        <dbReference type="ARBA" id="ARBA00004123"/>
    </source>
</evidence>
<feature type="region of interest" description="Disordered" evidence="3">
    <location>
        <begin position="1"/>
        <end position="48"/>
    </location>
</feature>
<feature type="region of interest" description="Disordered" evidence="3">
    <location>
        <begin position="197"/>
        <end position="253"/>
    </location>
</feature>
<keyword evidence="2" id="KW-0539">Nucleus</keyword>
<accession>A0A7J8HFL6</accession>
<feature type="domain" description="E3 ubiquitin-protein ligase Arkadia N-terminal" evidence="4">
    <location>
        <begin position="86"/>
        <end position="225"/>
    </location>
</feature>
<dbReference type="PANTHER" id="PTHR16200">
    <property type="entry name" value="RING ZINC FINGER"/>
    <property type="match status" value="1"/>
</dbReference>
<evidence type="ECO:0000256" key="3">
    <source>
        <dbReference type="SAM" id="MobiDB-lite"/>
    </source>
</evidence>
<dbReference type="AlphaFoldDB" id="A0A7J8HFL6"/>
<organism evidence="5 6">
    <name type="scientific">Molossus molossus</name>
    <name type="common">Pallas' mastiff bat</name>
    <name type="synonym">Vespertilio molossus</name>
    <dbReference type="NCBI Taxonomy" id="27622"/>
    <lineage>
        <taxon>Eukaryota</taxon>
        <taxon>Metazoa</taxon>
        <taxon>Chordata</taxon>
        <taxon>Craniata</taxon>
        <taxon>Vertebrata</taxon>
        <taxon>Euteleostomi</taxon>
        <taxon>Mammalia</taxon>
        <taxon>Eutheria</taxon>
        <taxon>Laurasiatheria</taxon>
        <taxon>Chiroptera</taxon>
        <taxon>Yangochiroptera</taxon>
        <taxon>Molossidae</taxon>
        <taxon>Molossus</taxon>
    </lineage>
</organism>
<dbReference type="Proteomes" id="UP000550707">
    <property type="component" value="Unassembled WGS sequence"/>
</dbReference>
<name>A0A7J8HFL6_MOLMO</name>
<feature type="compositionally biased region" description="Basic and acidic residues" evidence="3">
    <location>
        <begin position="23"/>
        <end position="32"/>
    </location>
</feature>
<feature type="region of interest" description="Disordered" evidence="3">
    <location>
        <begin position="62"/>
        <end position="183"/>
    </location>
</feature>
<comment type="subcellular location">
    <subcellularLocation>
        <location evidence="1">Nucleus</location>
    </subcellularLocation>
</comment>
<dbReference type="FunCoup" id="A0A7J8HFL6">
    <property type="interactions" value="1475"/>
</dbReference>